<dbReference type="GO" id="GO:0006281">
    <property type="term" value="P:DNA repair"/>
    <property type="evidence" value="ECO:0007669"/>
    <property type="project" value="UniProtKB-KW"/>
</dbReference>
<comment type="function">
    <text evidence="19">CRISPR (clustered regularly interspaced short palindromic repeat) is an adaptive immune system that provides protection against mobile genetic elements (viruses, transposable elements and conjugative plasmids). CRISPR clusters contain sequences complementary to antecedent mobile elements and target invading nucleic acids. CRISPR clusters are transcribed and processed into CRISPR RNA (crRNA).</text>
</comment>
<evidence type="ECO:0000256" key="6">
    <source>
        <dbReference type="ARBA" id="ARBA00022723"/>
    </source>
</evidence>
<protein>
    <recommendedName>
        <fullName evidence="4 19">CRISPR-associated exonuclease Cas4</fullName>
        <ecNumber evidence="3 19">3.1.12.1</ecNumber>
    </recommendedName>
</protein>
<dbReference type="InterPro" id="IPR013343">
    <property type="entry name" value="CRISPR-assoc_prot_Cas4"/>
</dbReference>
<evidence type="ECO:0000256" key="9">
    <source>
        <dbReference type="ARBA" id="ARBA00022801"/>
    </source>
</evidence>
<dbReference type="GO" id="GO:0046872">
    <property type="term" value="F:metal ion binding"/>
    <property type="evidence" value="ECO:0007669"/>
    <property type="project" value="UniProtKB-KW"/>
</dbReference>
<accession>A0A6N3DQI0</accession>
<dbReference type="EC" id="3.1.12.1" evidence="3 19"/>
<dbReference type="GO" id="GO:0003677">
    <property type="term" value="F:DNA binding"/>
    <property type="evidence" value="ECO:0007669"/>
    <property type="project" value="UniProtKB-KW"/>
</dbReference>
<evidence type="ECO:0000256" key="17">
    <source>
        <dbReference type="ARBA" id="ARBA00023204"/>
    </source>
</evidence>
<dbReference type="GO" id="GO:0051607">
    <property type="term" value="P:defense response to virus"/>
    <property type="evidence" value="ECO:0007669"/>
    <property type="project" value="UniProtKB-KW"/>
</dbReference>
<keyword evidence="12" id="KW-0067">ATP-binding</keyword>
<evidence type="ECO:0000256" key="4">
    <source>
        <dbReference type="ARBA" id="ARBA00020049"/>
    </source>
</evidence>
<reference evidence="21" key="1">
    <citation type="submission" date="2019-11" db="EMBL/GenBank/DDBJ databases">
        <authorList>
            <person name="Feng L."/>
        </authorList>
    </citation>
    <scope>NUCLEOTIDE SEQUENCE</scope>
    <source>
        <strain evidence="21">IbartlettiiLFYP30</strain>
    </source>
</reference>
<evidence type="ECO:0000256" key="12">
    <source>
        <dbReference type="ARBA" id="ARBA00022840"/>
    </source>
</evidence>
<dbReference type="GO" id="GO:0004386">
    <property type="term" value="F:helicase activity"/>
    <property type="evidence" value="ECO:0007669"/>
    <property type="project" value="UniProtKB-KW"/>
</dbReference>
<keyword evidence="8" id="KW-0227">DNA damage</keyword>
<evidence type="ECO:0000256" key="10">
    <source>
        <dbReference type="ARBA" id="ARBA00022806"/>
    </source>
</evidence>
<organism evidence="21">
    <name type="scientific">Intestinibacter bartlettii</name>
    <dbReference type="NCBI Taxonomy" id="261299"/>
    <lineage>
        <taxon>Bacteria</taxon>
        <taxon>Bacillati</taxon>
        <taxon>Bacillota</taxon>
        <taxon>Clostridia</taxon>
        <taxon>Peptostreptococcales</taxon>
        <taxon>Peptostreptococcaceae</taxon>
        <taxon>Intestinibacter</taxon>
    </lineage>
</organism>
<evidence type="ECO:0000256" key="13">
    <source>
        <dbReference type="ARBA" id="ARBA00023004"/>
    </source>
</evidence>
<evidence type="ECO:0000256" key="3">
    <source>
        <dbReference type="ARBA" id="ARBA00012768"/>
    </source>
</evidence>
<dbReference type="Pfam" id="PF12705">
    <property type="entry name" value="PDDEXK_1"/>
    <property type="match status" value="1"/>
</dbReference>
<evidence type="ECO:0000256" key="16">
    <source>
        <dbReference type="ARBA" id="ARBA00023125"/>
    </source>
</evidence>
<dbReference type="GO" id="GO:0005524">
    <property type="term" value="F:ATP binding"/>
    <property type="evidence" value="ECO:0007669"/>
    <property type="project" value="UniProtKB-KW"/>
</dbReference>
<keyword evidence="14 19" id="KW-0411">Iron-sulfur</keyword>
<dbReference type="GO" id="GO:0004527">
    <property type="term" value="F:exonuclease activity"/>
    <property type="evidence" value="ECO:0007669"/>
    <property type="project" value="UniProtKB-KW"/>
</dbReference>
<evidence type="ECO:0000259" key="20">
    <source>
        <dbReference type="Pfam" id="PF12705"/>
    </source>
</evidence>
<keyword evidence="5 19" id="KW-0540">Nuclease</keyword>
<dbReference type="InterPro" id="IPR011604">
    <property type="entry name" value="PDDEXK-like_dom_sf"/>
</dbReference>
<dbReference type="InterPro" id="IPR038726">
    <property type="entry name" value="PDDEXK_AddAB-type"/>
</dbReference>
<feature type="domain" description="PD-(D/E)XK endonuclease-like" evidence="20">
    <location>
        <begin position="79"/>
        <end position="201"/>
    </location>
</feature>
<comment type="cofactor">
    <cofactor evidence="19">
        <name>Mg(2+)</name>
        <dbReference type="ChEBI" id="CHEBI:18420"/>
    </cofactor>
    <cofactor evidence="19">
        <name>Mn(2+)</name>
        <dbReference type="ChEBI" id="CHEBI:29035"/>
    </cofactor>
    <text evidence="19">Mg(2+) or Mn(2+) required for ssDNA cleavage activity.</text>
</comment>
<keyword evidence="13 19" id="KW-0408">Iron</keyword>
<evidence type="ECO:0000256" key="11">
    <source>
        <dbReference type="ARBA" id="ARBA00022839"/>
    </source>
</evidence>
<evidence type="ECO:0000256" key="8">
    <source>
        <dbReference type="ARBA" id="ARBA00022763"/>
    </source>
</evidence>
<comment type="cofactor">
    <cofactor evidence="1">
        <name>[4Fe-4S] cluster</name>
        <dbReference type="ChEBI" id="CHEBI:49883"/>
    </cofactor>
</comment>
<dbReference type="NCBIfam" id="TIGR00372">
    <property type="entry name" value="cas4"/>
    <property type="match status" value="1"/>
</dbReference>
<keyword evidence="9 19" id="KW-0378">Hydrolase</keyword>
<dbReference type="GO" id="GO:0051536">
    <property type="term" value="F:iron-sulfur cluster binding"/>
    <property type="evidence" value="ECO:0007669"/>
    <property type="project" value="UniProtKB-KW"/>
</dbReference>
<evidence type="ECO:0000256" key="5">
    <source>
        <dbReference type="ARBA" id="ARBA00022722"/>
    </source>
</evidence>
<proteinExistence type="inferred from homology"/>
<keyword evidence="10 21" id="KW-0347">Helicase</keyword>
<sequence length="203" mass="24536">MKSSQSFFNEFDYYITPSELIEFNYCKRFTYYMKCLNVPQFEENRFKVQKGKEIHSKKENENKQYLRKKLGVIDKKINVDLYSEKYKIKGIVDEVLILSDNTMAPLDYKFAKFDDVLYKTYKNQMLMYSIMIEEMYNCKVNKCFLVYTRSSNLIKEFNVEEKELKKLKKDIRDYFKVMEGYFPKATSSKARCIDCCYRNICIK</sequence>
<keyword evidence="11 19" id="KW-0269">Exonuclease</keyword>
<keyword evidence="17" id="KW-0234">DNA repair</keyword>
<evidence type="ECO:0000256" key="14">
    <source>
        <dbReference type="ARBA" id="ARBA00023014"/>
    </source>
</evidence>
<evidence type="ECO:0000256" key="15">
    <source>
        <dbReference type="ARBA" id="ARBA00023118"/>
    </source>
</evidence>
<evidence type="ECO:0000313" key="21">
    <source>
        <dbReference type="EMBL" id="VYU30034.1"/>
    </source>
</evidence>
<gene>
    <name evidence="21" type="primary">addA_2</name>
    <name evidence="21" type="ORF">IBLFYP30_02290</name>
</gene>
<keyword evidence="18 19" id="KW-0464">Manganese</keyword>
<evidence type="ECO:0000256" key="7">
    <source>
        <dbReference type="ARBA" id="ARBA00022741"/>
    </source>
</evidence>
<keyword evidence="16" id="KW-0238">DNA-binding</keyword>
<comment type="similarity">
    <text evidence="2 19">Belongs to the CRISPR-associated exonuclease Cas4 family.</text>
</comment>
<evidence type="ECO:0000256" key="19">
    <source>
        <dbReference type="RuleBase" id="RU365022"/>
    </source>
</evidence>
<dbReference type="AlphaFoldDB" id="A0A6N3DQI0"/>
<evidence type="ECO:0000256" key="1">
    <source>
        <dbReference type="ARBA" id="ARBA00001966"/>
    </source>
</evidence>
<name>A0A6N3DQI0_9FIRM</name>
<dbReference type="EMBL" id="CACRUE010000033">
    <property type="protein sequence ID" value="VYU30034.1"/>
    <property type="molecule type" value="Genomic_DNA"/>
</dbReference>
<keyword evidence="15 19" id="KW-0051">Antiviral defense</keyword>
<comment type="cofactor">
    <cofactor evidence="19">
        <name>iron-sulfur cluster</name>
        <dbReference type="ChEBI" id="CHEBI:30408"/>
    </cofactor>
</comment>
<dbReference type="RefSeq" id="WP_156531008.1">
    <property type="nucleotide sequence ID" value="NZ_BAABXU010000001.1"/>
</dbReference>
<keyword evidence="6 19" id="KW-0479">Metal-binding</keyword>
<dbReference type="Gene3D" id="3.90.320.10">
    <property type="match status" value="1"/>
</dbReference>
<dbReference type="PANTHER" id="PTHR36531:SF6">
    <property type="entry name" value="DNA REPLICATION ATP-DEPENDENT HELICASE_NUCLEASE DNA2"/>
    <property type="match status" value="1"/>
</dbReference>
<evidence type="ECO:0000256" key="2">
    <source>
        <dbReference type="ARBA" id="ARBA00009189"/>
    </source>
</evidence>
<keyword evidence="7" id="KW-0547">Nucleotide-binding</keyword>
<evidence type="ECO:0000256" key="18">
    <source>
        <dbReference type="ARBA" id="ARBA00023211"/>
    </source>
</evidence>
<dbReference type="InterPro" id="IPR051827">
    <property type="entry name" value="Cas4_exonuclease"/>
</dbReference>
<dbReference type="PANTHER" id="PTHR36531">
    <property type="entry name" value="CRISPR-ASSOCIATED EXONUCLEASE CAS4"/>
    <property type="match status" value="1"/>
</dbReference>